<dbReference type="EMBL" id="JBDFQZ010000012">
    <property type="protein sequence ID" value="KAK9672407.1"/>
    <property type="molecule type" value="Genomic_DNA"/>
</dbReference>
<feature type="compositionally biased region" description="Basic and acidic residues" evidence="3">
    <location>
        <begin position="54"/>
        <end position="69"/>
    </location>
</feature>
<organism evidence="5 6">
    <name type="scientific">Saponaria officinalis</name>
    <name type="common">Common soapwort</name>
    <name type="synonym">Lychnis saponaria</name>
    <dbReference type="NCBI Taxonomy" id="3572"/>
    <lineage>
        <taxon>Eukaryota</taxon>
        <taxon>Viridiplantae</taxon>
        <taxon>Streptophyta</taxon>
        <taxon>Embryophyta</taxon>
        <taxon>Tracheophyta</taxon>
        <taxon>Spermatophyta</taxon>
        <taxon>Magnoliopsida</taxon>
        <taxon>eudicotyledons</taxon>
        <taxon>Gunneridae</taxon>
        <taxon>Pentapetalae</taxon>
        <taxon>Caryophyllales</taxon>
        <taxon>Caryophyllaceae</taxon>
        <taxon>Caryophylleae</taxon>
        <taxon>Saponaria</taxon>
    </lineage>
</organism>
<keyword evidence="1 2" id="KW-0694">RNA-binding</keyword>
<dbReference type="EMBL" id="JBDFQZ010000012">
    <property type="protein sequence ID" value="KAK9672408.1"/>
    <property type="molecule type" value="Genomic_DNA"/>
</dbReference>
<dbReference type="PANTHER" id="PTHR10501">
    <property type="entry name" value="U1 SMALL NUCLEAR RIBONUCLEOPROTEIN A/U2 SMALL NUCLEAR RIBONUCLEOPROTEIN B"/>
    <property type="match status" value="1"/>
</dbReference>
<evidence type="ECO:0000256" key="1">
    <source>
        <dbReference type="ARBA" id="ARBA00022884"/>
    </source>
</evidence>
<feature type="compositionally biased region" description="Low complexity" evidence="3">
    <location>
        <begin position="11"/>
        <end position="33"/>
    </location>
</feature>
<proteinExistence type="predicted"/>
<dbReference type="SUPFAM" id="SSF54928">
    <property type="entry name" value="RNA-binding domain, RBD"/>
    <property type="match status" value="1"/>
</dbReference>
<dbReference type="SMART" id="SM00360">
    <property type="entry name" value="RRM"/>
    <property type="match status" value="1"/>
</dbReference>
<evidence type="ECO:0000313" key="6">
    <source>
        <dbReference type="Proteomes" id="UP001443914"/>
    </source>
</evidence>
<sequence>MGDAYYSYSNAMQQQPQQPPATAAAAAAVAALAGKRPRSDFDVASGQDMSGYYPREDDRAPQRQMRETDSTNQSYNYYLHSGQNPYPGMEPGRLHSSTHPVEDPRILSDPRFSNDPRFGSDPRMGNVMNPGMPVKGHGSNLGSGRTEVSLPPDASSTIFVEGLPSNCTRREVAHIFRPFAGYREVRLVTKESRRPGGDPLVLCFVDFLSPSHATAALNSINGYMFDETDRDSASLRLQYARFPGARSGGGRRGKR</sequence>
<accession>A0AAW1H8M0</accession>
<dbReference type="InterPro" id="IPR035979">
    <property type="entry name" value="RBD_domain_sf"/>
</dbReference>
<dbReference type="Proteomes" id="UP001443914">
    <property type="component" value="Unassembled WGS sequence"/>
</dbReference>
<dbReference type="InterPro" id="IPR000504">
    <property type="entry name" value="RRM_dom"/>
</dbReference>
<dbReference type="AlphaFoldDB" id="A0AAW1H8M0"/>
<dbReference type="CDD" id="cd21618">
    <property type="entry name" value="RRM_AtNSRA_like"/>
    <property type="match status" value="1"/>
</dbReference>
<name>A0AAW1H8M0_SAPOF</name>
<dbReference type="InterPro" id="IPR012677">
    <property type="entry name" value="Nucleotide-bd_a/b_plait_sf"/>
</dbReference>
<dbReference type="Gene3D" id="3.30.70.330">
    <property type="match status" value="1"/>
</dbReference>
<comment type="caution">
    <text evidence="5">The sequence shown here is derived from an EMBL/GenBank/DDBJ whole genome shotgun (WGS) entry which is preliminary data.</text>
</comment>
<evidence type="ECO:0000256" key="3">
    <source>
        <dbReference type="SAM" id="MobiDB-lite"/>
    </source>
</evidence>
<protein>
    <recommendedName>
        <fullName evidence="4">RRM domain-containing protein</fullName>
    </recommendedName>
</protein>
<keyword evidence="6" id="KW-1185">Reference proteome</keyword>
<gene>
    <name evidence="5" type="ORF">RND81_12G098500</name>
</gene>
<dbReference type="PROSITE" id="PS50102">
    <property type="entry name" value="RRM"/>
    <property type="match status" value="1"/>
</dbReference>
<feature type="compositionally biased region" description="Polar residues" evidence="3">
    <location>
        <begin position="70"/>
        <end position="84"/>
    </location>
</feature>
<evidence type="ECO:0000256" key="2">
    <source>
        <dbReference type="PROSITE-ProRule" id="PRU00176"/>
    </source>
</evidence>
<dbReference type="Pfam" id="PF00076">
    <property type="entry name" value="RRM_1"/>
    <property type="match status" value="1"/>
</dbReference>
<feature type="region of interest" description="Disordered" evidence="3">
    <location>
        <begin position="1"/>
        <end position="126"/>
    </location>
</feature>
<evidence type="ECO:0000313" key="5">
    <source>
        <dbReference type="EMBL" id="KAK9672407.1"/>
    </source>
</evidence>
<feature type="compositionally biased region" description="Basic and acidic residues" evidence="3">
    <location>
        <begin position="100"/>
        <end position="120"/>
    </location>
</feature>
<evidence type="ECO:0000259" key="4">
    <source>
        <dbReference type="PROSITE" id="PS50102"/>
    </source>
</evidence>
<dbReference type="GO" id="GO:0003723">
    <property type="term" value="F:RNA binding"/>
    <property type="evidence" value="ECO:0007669"/>
    <property type="project" value="UniProtKB-UniRule"/>
</dbReference>
<reference evidence="5 6" key="1">
    <citation type="submission" date="2024-03" db="EMBL/GenBank/DDBJ databases">
        <title>WGS assembly of Saponaria officinalis var. Norfolk2.</title>
        <authorList>
            <person name="Jenkins J."/>
            <person name="Shu S."/>
            <person name="Grimwood J."/>
            <person name="Barry K."/>
            <person name="Goodstein D."/>
            <person name="Schmutz J."/>
            <person name="Leebens-Mack J."/>
            <person name="Osbourn A."/>
        </authorList>
    </citation>
    <scope>NUCLEOTIDE SEQUENCE [LARGE SCALE GENOMIC DNA]</scope>
    <source>
        <strain evidence="6">cv. Norfolk2</strain>
        <strain evidence="5">JIC</strain>
        <tissue evidence="5">Leaf</tissue>
    </source>
</reference>
<feature type="domain" description="RRM" evidence="4">
    <location>
        <begin position="156"/>
        <end position="242"/>
    </location>
</feature>